<protein>
    <recommendedName>
        <fullName evidence="2">RNA-binding S4 domain-containing protein</fullName>
    </recommendedName>
</protein>
<dbReference type="STRING" id="301148.B4135_2958"/>
<sequence length="253" mass="28522">MSLYQHFRPEEKVFIDQVLDWKMAVEDSYAPKLTDFLDPREQHILSAVLGKGIGWELFGGGPGNERKRALIFPEYFVPEPEDFQIALLEFAVPKFSSLTHRDVLGAIMGSGVKRSKIGDIIVAADRVQFFAAKELASYFTFHLDKVGNTGVNVAEIPLEKAMPPRETWKESSVVSSSLRLDAVLSASVNLARQKVQQMIRQGLVKVNWKQTEDCDYPLREGDVISVRGFGRIKILGSAKTKKEKWRLLIGKQK</sequence>
<organism evidence="3 4">
    <name type="scientific">Caldibacillus debilis</name>
    <dbReference type="NCBI Taxonomy" id="301148"/>
    <lineage>
        <taxon>Bacteria</taxon>
        <taxon>Bacillati</taxon>
        <taxon>Bacillota</taxon>
        <taxon>Bacilli</taxon>
        <taxon>Bacillales</taxon>
        <taxon>Bacillaceae</taxon>
        <taxon>Caldibacillus</taxon>
    </lineage>
</organism>
<evidence type="ECO:0000256" key="1">
    <source>
        <dbReference type="PROSITE-ProRule" id="PRU00182"/>
    </source>
</evidence>
<dbReference type="GO" id="GO:0003723">
    <property type="term" value="F:RNA binding"/>
    <property type="evidence" value="ECO:0007669"/>
    <property type="project" value="UniProtKB-KW"/>
</dbReference>
<dbReference type="PROSITE" id="PS50889">
    <property type="entry name" value="S4"/>
    <property type="match status" value="1"/>
</dbReference>
<dbReference type="InterPro" id="IPR040591">
    <property type="entry name" value="RqcP2_RBD"/>
</dbReference>
<name>A0A150LLK7_9BACI</name>
<dbReference type="OrthoDB" id="9812787at2"/>
<dbReference type="Pfam" id="PF01479">
    <property type="entry name" value="S4"/>
    <property type="match status" value="1"/>
</dbReference>
<dbReference type="CDD" id="cd00165">
    <property type="entry name" value="S4"/>
    <property type="match status" value="1"/>
</dbReference>
<comment type="caution">
    <text evidence="3">The sequence shown here is derived from an EMBL/GenBank/DDBJ whole genome shotgun (WGS) entry which is preliminary data.</text>
</comment>
<dbReference type="InterPro" id="IPR002942">
    <property type="entry name" value="S4_RNA-bd"/>
</dbReference>
<keyword evidence="1" id="KW-0694">RNA-binding</keyword>
<dbReference type="InterPro" id="IPR036986">
    <property type="entry name" value="S4_RNA-bd_sf"/>
</dbReference>
<dbReference type="PANTHER" id="PTHR13633:SF3">
    <property type="entry name" value="MITOCHONDRIAL TRANSCRIPTION RESCUE FACTOR 1"/>
    <property type="match status" value="1"/>
</dbReference>
<accession>A0A150LLK7</accession>
<evidence type="ECO:0000313" key="3">
    <source>
        <dbReference type="EMBL" id="KYD13211.1"/>
    </source>
</evidence>
<dbReference type="Pfam" id="PF21278">
    <property type="entry name" value="YlmH_1st"/>
    <property type="match status" value="1"/>
</dbReference>
<evidence type="ECO:0000259" key="2">
    <source>
        <dbReference type="SMART" id="SM00363"/>
    </source>
</evidence>
<dbReference type="PANTHER" id="PTHR13633">
    <property type="entry name" value="MITOCHONDRIAL TRANSCRIPTION RESCUE FACTOR 1"/>
    <property type="match status" value="1"/>
</dbReference>
<dbReference type="SMART" id="SM00363">
    <property type="entry name" value="S4"/>
    <property type="match status" value="1"/>
</dbReference>
<evidence type="ECO:0000313" key="4">
    <source>
        <dbReference type="Proteomes" id="UP000075683"/>
    </source>
</evidence>
<proteinExistence type="predicted"/>
<feature type="domain" description="RNA-binding S4" evidence="2">
    <location>
        <begin position="178"/>
        <end position="240"/>
    </location>
</feature>
<dbReference type="AlphaFoldDB" id="A0A150LLK7"/>
<dbReference type="RefSeq" id="WP_061569478.1">
    <property type="nucleotide sequence ID" value="NZ_JBAIZG010000039.1"/>
</dbReference>
<dbReference type="Proteomes" id="UP000075683">
    <property type="component" value="Unassembled WGS sequence"/>
</dbReference>
<dbReference type="InterPro" id="IPR048443">
    <property type="entry name" value="RqcP2_N"/>
</dbReference>
<dbReference type="InterPro" id="IPR012677">
    <property type="entry name" value="Nucleotide-bd_a/b_plait_sf"/>
</dbReference>
<dbReference type="SUPFAM" id="SSF55174">
    <property type="entry name" value="Alpha-L RNA-binding motif"/>
    <property type="match status" value="1"/>
</dbReference>
<gene>
    <name evidence="3" type="ORF">B4135_2958</name>
</gene>
<dbReference type="PATRIC" id="fig|301148.3.peg.595"/>
<dbReference type="EMBL" id="LQYT01000083">
    <property type="protein sequence ID" value="KYD13211.1"/>
    <property type="molecule type" value="Genomic_DNA"/>
</dbReference>
<dbReference type="Gene3D" id="3.10.290.10">
    <property type="entry name" value="RNA-binding S4 domain"/>
    <property type="match status" value="1"/>
</dbReference>
<reference evidence="3 4" key="1">
    <citation type="submission" date="2016-01" db="EMBL/GenBank/DDBJ databases">
        <title>Draft Genome Sequences of Seven Thermophilic Sporeformers Isolated from Foods.</title>
        <authorList>
            <person name="Berendsen E.M."/>
            <person name="Wells-Bennik M.H."/>
            <person name="Krawcyk A.O."/>
            <person name="De Jong A."/>
            <person name="Holsappel S."/>
            <person name="Eijlander R.T."/>
            <person name="Kuipers O.P."/>
        </authorList>
    </citation>
    <scope>NUCLEOTIDE SEQUENCE [LARGE SCALE GENOMIC DNA]</scope>
    <source>
        <strain evidence="3 4">B4135</strain>
    </source>
</reference>
<dbReference type="Gene3D" id="3.30.70.330">
    <property type="match status" value="1"/>
</dbReference>
<dbReference type="Gene3D" id="3.30.1370.160">
    <property type="match status" value="1"/>
</dbReference>
<dbReference type="Pfam" id="PF17774">
    <property type="entry name" value="YlmH_RBD"/>
    <property type="match status" value="1"/>
</dbReference>